<keyword evidence="1" id="KW-0812">Transmembrane</keyword>
<evidence type="ECO:0000256" key="1">
    <source>
        <dbReference type="SAM" id="Phobius"/>
    </source>
</evidence>
<feature type="transmembrane region" description="Helical" evidence="1">
    <location>
        <begin position="34"/>
        <end position="58"/>
    </location>
</feature>
<reference evidence="2" key="2">
    <citation type="journal article" date="2015" name="Fish Shellfish Immunol.">
        <title>Early steps in the European eel (Anguilla anguilla)-Vibrio vulnificus interaction in the gills: Role of the RtxA13 toxin.</title>
        <authorList>
            <person name="Callol A."/>
            <person name="Pajuelo D."/>
            <person name="Ebbesson L."/>
            <person name="Teles M."/>
            <person name="MacKenzie S."/>
            <person name="Amaro C."/>
        </authorList>
    </citation>
    <scope>NUCLEOTIDE SEQUENCE</scope>
</reference>
<keyword evidence="1" id="KW-1133">Transmembrane helix</keyword>
<proteinExistence type="predicted"/>
<reference evidence="2" key="1">
    <citation type="submission" date="2014-11" db="EMBL/GenBank/DDBJ databases">
        <authorList>
            <person name="Amaro Gonzalez C."/>
        </authorList>
    </citation>
    <scope>NUCLEOTIDE SEQUENCE</scope>
</reference>
<accession>A0A0E9XUG1</accession>
<dbReference type="EMBL" id="GBXM01003259">
    <property type="protein sequence ID" value="JAI05319.1"/>
    <property type="molecule type" value="Transcribed_RNA"/>
</dbReference>
<dbReference type="AlphaFoldDB" id="A0A0E9XUG1"/>
<organism evidence="2">
    <name type="scientific">Anguilla anguilla</name>
    <name type="common">European freshwater eel</name>
    <name type="synonym">Muraena anguilla</name>
    <dbReference type="NCBI Taxonomy" id="7936"/>
    <lineage>
        <taxon>Eukaryota</taxon>
        <taxon>Metazoa</taxon>
        <taxon>Chordata</taxon>
        <taxon>Craniata</taxon>
        <taxon>Vertebrata</taxon>
        <taxon>Euteleostomi</taxon>
        <taxon>Actinopterygii</taxon>
        <taxon>Neopterygii</taxon>
        <taxon>Teleostei</taxon>
        <taxon>Anguilliformes</taxon>
        <taxon>Anguillidae</taxon>
        <taxon>Anguilla</taxon>
    </lineage>
</organism>
<evidence type="ECO:0000313" key="2">
    <source>
        <dbReference type="EMBL" id="JAI05319.1"/>
    </source>
</evidence>
<keyword evidence="1" id="KW-0472">Membrane</keyword>
<name>A0A0E9XUG1_ANGAN</name>
<sequence>MIFSFSSRVVVLSNFACEHSNLITVRLLPNPFTVIWKIWVFCFTACSCCSVRGVLLSLLPDCDPPIAVAAPAPTSSGLLPSLIVLLLLLKSSAAIQAALV</sequence>
<protein>
    <submittedName>
        <fullName evidence="2">Uncharacterized protein</fullName>
    </submittedName>
</protein>